<feature type="compositionally biased region" description="Basic and acidic residues" evidence="1">
    <location>
        <begin position="566"/>
        <end position="581"/>
    </location>
</feature>
<gene>
    <name evidence="2" type="ORF">BJ554DRAFT_5747</name>
</gene>
<sequence>ALQEFEREQQQLAAPQAFREFEHEQATRERVLDQASQQPAGAAAAAATKANLAENIRQAESLAALDALQGFEREQQALGEERAASRGLRAFEQEQATRERVQDQVSQQPAGAAATKANLTENIRQAESLAALDALQEFEREQQVLGEERAASRGLREFEQEQARREERVQDQASQQHAGAAAAAATKANLAENIRQAESLAALDALQEFEREQQALGEERAASRGLREFEQEQATREERVQDQASQQPAGAAATKANLAENIRQAESLAALDALQEFEREQQALGEERAAAPPPQAVPEGPPPAVGRASPAEDGAGQTGGSGISEEAPEAPGREEQIVGTVKEEAPRSAQQQQQQAHVSGEPSAEQSLGEADAPNGVALPPADQPFERDQTADQATEGRRRDSRQAVDAAVAPPGEANAAEGARRAESVCALRESEREQRQAAGADQFEREQADEAAAGRRRRDSRPSAAASTADLAKSVRLTASDFAPRESEREQQPARDDRAGEPPPPAASRERLPESPGRAESIAALRALQEFEREQGTKKDEEEKEEGRVGESLEATQQEFDAEHGGNKAQAHDGPRRASPSGGAAHPDQDQAEVSAAAENQVLRLPAAGRADPGVEERQPELPRDVSERPPPPTAQEAAAGGGLEQSEGAAAEAGSASPKSDREQFASGASEQEEAAPPLPGPERTELGGSAGSILERLRQWEVLGTSRRASGVSDDDGADWLERPEPRVLPAEGEAFSNDTSPARFPFRHAEPAARPADADLGVSSAAEEPGTAAANRSAEERADANAPGGDLARTPRGNAGKTAEAAGGIGTADAAGGDSLVAAERAQAQERRPGAEADEDSGTVRLIHPPERTLYPAAAAAARPPRGAGAEAPESDGQQWCEDTLAMLRAMSTLDMDKLLATIGSAGLGASFEGLALSTQALAGAPGDVGSRRDLAGAGLGSAAPPAPVGPAAPGAEGGRAQNRPASAQSGSPATAASSRRLSAVEQTAEQSIVALPVTLAILKSVKATRPADLGTIKRIASNPFLRHVSQRVRAIPEVQRVAVAEQRAPSPAREHAASAEGGPPPDVRETAAESDRTERAVPPAVPEPRRAAAAAGLRVPGTARERAAVPPSEEGSPDEAAPGVLEAAEGGRTGRMMPPPTAEAQRAAVAEQQVPSLARERAAASPAEGGSPDEAAPGVPEAAESGGAEQKTPRPETTPAEAASAQNTQ</sequence>
<comment type="caution">
    <text evidence="2">The sequence shown here is derived from an EMBL/GenBank/DDBJ whole genome shotgun (WGS) entry which is preliminary data.</text>
</comment>
<feature type="compositionally biased region" description="Basic and acidic residues" evidence="1">
    <location>
        <begin position="1075"/>
        <end position="1088"/>
    </location>
</feature>
<feature type="compositionally biased region" description="Basic and acidic residues" evidence="1">
    <location>
        <begin position="422"/>
        <end position="440"/>
    </location>
</feature>
<feature type="compositionally biased region" description="Basic and acidic residues" evidence="1">
    <location>
        <begin position="146"/>
        <end position="170"/>
    </location>
</feature>
<feature type="region of interest" description="Disordered" evidence="1">
    <location>
        <begin position="213"/>
        <end position="256"/>
    </location>
</feature>
<feature type="compositionally biased region" description="Low complexity" evidence="1">
    <location>
        <begin position="171"/>
        <end position="186"/>
    </location>
</feature>
<feature type="compositionally biased region" description="Basic and acidic residues" evidence="1">
    <location>
        <begin position="534"/>
        <end position="556"/>
    </location>
</feature>
<feature type="compositionally biased region" description="Low complexity" evidence="1">
    <location>
        <begin position="960"/>
        <end position="969"/>
    </location>
</feature>
<feature type="non-terminal residue" evidence="2">
    <location>
        <position position="1218"/>
    </location>
</feature>
<feature type="compositionally biased region" description="Low complexity" evidence="1">
    <location>
        <begin position="866"/>
        <end position="880"/>
    </location>
</feature>
<dbReference type="Proteomes" id="UP000673691">
    <property type="component" value="Unassembled WGS sequence"/>
</dbReference>
<feature type="region of interest" description="Disordered" evidence="1">
    <location>
        <begin position="941"/>
        <end position="991"/>
    </location>
</feature>
<protein>
    <submittedName>
        <fullName evidence="2">Uncharacterized protein</fullName>
    </submittedName>
</protein>
<feature type="compositionally biased region" description="Low complexity" evidence="1">
    <location>
        <begin position="34"/>
        <end position="43"/>
    </location>
</feature>
<accession>A0A8H7ZZ12</accession>
<name>A0A8H7ZZ12_9FUNG</name>
<feature type="non-terminal residue" evidence="2">
    <location>
        <position position="1"/>
    </location>
</feature>
<feature type="compositionally biased region" description="Pro residues" evidence="1">
    <location>
        <begin position="291"/>
        <end position="304"/>
    </location>
</feature>
<keyword evidence="3" id="KW-1185">Reference proteome</keyword>
<evidence type="ECO:0000256" key="1">
    <source>
        <dbReference type="SAM" id="MobiDB-lite"/>
    </source>
</evidence>
<feature type="compositionally biased region" description="Basic and acidic residues" evidence="1">
    <location>
        <begin position="385"/>
        <end position="405"/>
    </location>
</feature>
<feature type="compositionally biased region" description="Basic and acidic residues" evidence="1">
    <location>
        <begin position="488"/>
        <end position="505"/>
    </location>
</feature>
<feature type="region of interest" description="Disordered" evidence="1">
    <location>
        <begin position="866"/>
        <end position="886"/>
    </location>
</feature>
<feature type="compositionally biased region" description="Polar residues" evidence="1">
    <location>
        <begin position="972"/>
        <end position="991"/>
    </location>
</feature>
<feature type="compositionally biased region" description="Basic and acidic residues" evidence="1">
    <location>
        <begin position="213"/>
        <end position="241"/>
    </location>
</feature>
<feature type="region of interest" description="Disordered" evidence="1">
    <location>
        <begin position="24"/>
        <end position="43"/>
    </location>
</feature>
<reference evidence="2 3" key="1">
    <citation type="journal article" name="Sci. Rep.">
        <title>Genome-scale phylogenetic analyses confirm Olpidium as the closest living zoosporic fungus to the non-flagellated, terrestrial fungi.</title>
        <authorList>
            <person name="Chang Y."/>
            <person name="Rochon D."/>
            <person name="Sekimoto S."/>
            <person name="Wang Y."/>
            <person name="Chovatia M."/>
            <person name="Sandor L."/>
            <person name="Salamov A."/>
            <person name="Grigoriev I.V."/>
            <person name="Stajich J.E."/>
            <person name="Spatafora J.W."/>
        </authorList>
    </citation>
    <scope>NUCLEOTIDE SEQUENCE [LARGE SCALE GENOMIC DNA]</scope>
    <source>
        <strain evidence="2">S191</strain>
    </source>
</reference>
<feature type="compositionally biased region" description="Low complexity" evidence="1">
    <location>
        <begin position="807"/>
        <end position="834"/>
    </location>
</feature>
<feature type="region of interest" description="Disordered" evidence="1">
    <location>
        <begin position="273"/>
        <end position="851"/>
    </location>
</feature>
<feature type="compositionally biased region" description="Low complexity" evidence="1">
    <location>
        <begin position="409"/>
        <end position="421"/>
    </location>
</feature>
<feature type="compositionally biased region" description="Basic and acidic residues" evidence="1">
    <location>
        <begin position="331"/>
        <end position="346"/>
    </location>
</feature>
<feature type="compositionally biased region" description="Low complexity" evidence="1">
    <location>
        <begin position="1151"/>
        <end position="1163"/>
    </location>
</feature>
<organism evidence="2 3">
    <name type="scientific">Olpidium bornovanus</name>
    <dbReference type="NCBI Taxonomy" id="278681"/>
    <lineage>
        <taxon>Eukaryota</taxon>
        <taxon>Fungi</taxon>
        <taxon>Fungi incertae sedis</taxon>
        <taxon>Olpidiomycota</taxon>
        <taxon>Olpidiomycotina</taxon>
        <taxon>Olpidiomycetes</taxon>
        <taxon>Olpidiales</taxon>
        <taxon>Olpidiaceae</taxon>
        <taxon>Olpidium</taxon>
    </lineage>
</organism>
<evidence type="ECO:0000313" key="2">
    <source>
        <dbReference type="EMBL" id="KAG5461980.1"/>
    </source>
</evidence>
<feature type="compositionally biased region" description="Low complexity" evidence="1">
    <location>
        <begin position="640"/>
        <end position="663"/>
    </location>
</feature>
<feature type="compositionally biased region" description="Basic and acidic residues" evidence="1">
    <location>
        <begin position="618"/>
        <end position="633"/>
    </location>
</feature>
<feature type="region of interest" description="Disordered" evidence="1">
    <location>
        <begin position="94"/>
        <end position="113"/>
    </location>
</feature>
<dbReference type="EMBL" id="JAEFCI010002821">
    <property type="protein sequence ID" value="KAG5461980.1"/>
    <property type="molecule type" value="Genomic_DNA"/>
</dbReference>
<feature type="region of interest" description="Disordered" evidence="1">
    <location>
        <begin position="1053"/>
        <end position="1218"/>
    </location>
</feature>
<feature type="region of interest" description="Disordered" evidence="1">
    <location>
        <begin position="146"/>
        <end position="186"/>
    </location>
</feature>
<evidence type="ECO:0000313" key="3">
    <source>
        <dbReference type="Proteomes" id="UP000673691"/>
    </source>
</evidence>
<feature type="compositionally biased region" description="Basic and acidic residues" evidence="1">
    <location>
        <begin position="276"/>
        <end position="289"/>
    </location>
</feature>
<proteinExistence type="predicted"/>
<dbReference type="AlphaFoldDB" id="A0A8H7ZZ12"/>